<name>A0A6A6HA02_VIRVR</name>
<feature type="domain" description="Protein kinase" evidence="5">
    <location>
        <begin position="45"/>
        <end position="336"/>
    </location>
</feature>
<dbReference type="Pfam" id="PF00069">
    <property type="entry name" value="Pkinase"/>
    <property type="match status" value="2"/>
</dbReference>
<dbReference type="PANTHER" id="PTHR44167">
    <property type="entry name" value="OVARIAN-SPECIFIC SERINE/THREONINE-PROTEIN KINASE LOK-RELATED"/>
    <property type="match status" value="1"/>
</dbReference>
<evidence type="ECO:0000256" key="1">
    <source>
        <dbReference type="ARBA" id="ARBA00022741"/>
    </source>
</evidence>
<dbReference type="Gene3D" id="3.30.200.20">
    <property type="entry name" value="Phosphorylase Kinase, domain 1"/>
    <property type="match status" value="1"/>
</dbReference>
<dbReference type="InterPro" id="IPR000719">
    <property type="entry name" value="Prot_kinase_dom"/>
</dbReference>
<sequence length="705" mass="81120">MSNTSLTTKADRWRESHPPESVKWTKAQLDSEGFDHEFEESYEPFNFIKELGSGGHGSVAEGKSKETGVIVVVKRFDVEPSRADNTFAALRKEVDVMRKLSHHHITRFVGSYTTGLRFRILTVPAAICNLELVLCNFQKSETQKSDLERAIGKPHWPIQRFLPSCMGCLAHALQYMHNMAIPHVRHKDIKPANILFNGNIVQFCDFGISKTFTTEQSGSTGYSPKTIRYAPSEVLEDDKHQGRPQDIFSLALVFLEIFAIYKGSPIQEIRDLAKEKYADNIPGLLDWVWNHCVERCDIQLYELLRRMLDHVPDNRPTATQVWESIVTFATQDRVYFCGSCCMPLVLATRTEEQDKEESPYPLDYRREAGTNKRYGKDADFEVKFMKGERPNFRWVRCLRLTKMSISDEVYDDTPTTLCRKRIFPPPDSNNDADEACEAWESAKNEARIVRKFKHAHILKLDGTYQHDNCYALLLTPAATFELQYFLRLASIEPEKRTMSPGDVSTTLREAFGCLASAVMHVHENQLVHGDISSSSIFIKDGLVYLGHFGQMVLEQRRKKMQGTHYHMEDDDDKYVRKNRYAPQENTVAPAHLHTPADDIYSLGCVYLEMQTVRQGRTVMEMEKFLYSGPWKNIESKLNDWTKELERGDCLVLPSNKFWQCLRMMLAAEKHLRPTAQHVHEVMNECKTAGNDLFYCTFCSSSQRRP</sequence>
<dbReference type="PROSITE" id="PS50011">
    <property type="entry name" value="PROTEIN_KINASE_DOM"/>
    <property type="match status" value="2"/>
</dbReference>
<feature type="binding site" evidence="3">
    <location>
        <position position="74"/>
    </location>
    <ligand>
        <name>ATP</name>
        <dbReference type="ChEBI" id="CHEBI:30616"/>
    </ligand>
</feature>
<feature type="region of interest" description="Disordered" evidence="4">
    <location>
        <begin position="1"/>
        <end position="22"/>
    </location>
</feature>
<dbReference type="InterPro" id="IPR008271">
    <property type="entry name" value="Ser/Thr_kinase_AS"/>
</dbReference>
<evidence type="ECO:0000313" key="6">
    <source>
        <dbReference type="EMBL" id="KAF2234827.1"/>
    </source>
</evidence>
<reference evidence="6" key="1">
    <citation type="journal article" date="2020" name="Stud. Mycol.">
        <title>101 Dothideomycetes genomes: a test case for predicting lifestyles and emergence of pathogens.</title>
        <authorList>
            <person name="Haridas S."/>
            <person name="Albert R."/>
            <person name="Binder M."/>
            <person name="Bloem J."/>
            <person name="Labutti K."/>
            <person name="Salamov A."/>
            <person name="Andreopoulos B."/>
            <person name="Baker S."/>
            <person name="Barry K."/>
            <person name="Bills G."/>
            <person name="Bluhm B."/>
            <person name="Cannon C."/>
            <person name="Castanera R."/>
            <person name="Culley D."/>
            <person name="Daum C."/>
            <person name="Ezra D."/>
            <person name="Gonzalez J."/>
            <person name="Henrissat B."/>
            <person name="Kuo A."/>
            <person name="Liang C."/>
            <person name="Lipzen A."/>
            <person name="Lutzoni F."/>
            <person name="Magnuson J."/>
            <person name="Mondo S."/>
            <person name="Nolan M."/>
            <person name="Ohm R."/>
            <person name="Pangilinan J."/>
            <person name="Park H.-J."/>
            <person name="Ramirez L."/>
            <person name="Alfaro M."/>
            <person name="Sun H."/>
            <person name="Tritt A."/>
            <person name="Yoshinaga Y."/>
            <person name="Zwiers L.-H."/>
            <person name="Turgeon B."/>
            <person name="Goodwin S."/>
            <person name="Spatafora J."/>
            <person name="Crous P."/>
            <person name="Grigoriev I."/>
        </authorList>
    </citation>
    <scope>NUCLEOTIDE SEQUENCE</scope>
    <source>
        <strain evidence="6">Tuck. ex Michener</strain>
    </source>
</reference>
<dbReference type="EMBL" id="ML991795">
    <property type="protein sequence ID" value="KAF2234827.1"/>
    <property type="molecule type" value="Genomic_DNA"/>
</dbReference>
<dbReference type="PROSITE" id="PS00108">
    <property type="entry name" value="PROTEIN_KINASE_ST"/>
    <property type="match status" value="1"/>
</dbReference>
<keyword evidence="6" id="KW-0418">Kinase</keyword>
<organism evidence="6 7">
    <name type="scientific">Viridothelium virens</name>
    <name type="common">Speckled blister lichen</name>
    <name type="synonym">Trypethelium virens</name>
    <dbReference type="NCBI Taxonomy" id="1048519"/>
    <lineage>
        <taxon>Eukaryota</taxon>
        <taxon>Fungi</taxon>
        <taxon>Dikarya</taxon>
        <taxon>Ascomycota</taxon>
        <taxon>Pezizomycotina</taxon>
        <taxon>Dothideomycetes</taxon>
        <taxon>Dothideomycetes incertae sedis</taxon>
        <taxon>Trypetheliales</taxon>
        <taxon>Trypetheliaceae</taxon>
        <taxon>Viridothelium</taxon>
    </lineage>
</organism>
<dbReference type="GO" id="GO:0004674">
    <property type="term" value="F:protein serine/threonine kinase activity"/>
    <property type="evidence" value="ECO:0007669"/>
    <property type="project" value="TreeGrafter"/>
</dbReference>
<evidence type="ECO:0000256" key="3">
    <source>
        <dbReference type="PROSITE-ProRule" id="PRU10141"/>
    </source>
</evidence>
<dbReference type="SUPFAM" id="SSF56112">
    <property type="entry name" value="Protein kinase-like (PK-like)"/>
    <property type="match status" value="2"/>
</dbReference>
<evidence type="ECO:0000313" key="7">
    <source>
        <dbReference type="Proteomes" id="UP000800092"/>
    </source>
</evidence>
<evidence type="ECO:0000256" key="4">
    <source>
        <dbReference type="SAM" id="MobiDB-lite"/>
    </source>
</evidence>
<dbReference type="GO" id="GO:0005524">
    <property type="term" value="F:ATP binding"/>
    <property type="evidence" value="ECO:0007669"/>
    <property type="project" value="UniProtKB-UniRule"/>
</dbReference>
<dbReference type="InterPro" id="IPR011009">
    <property type="entry name" value="Kinase-like_dom_sf"/>
</dbReference>
<evidence type="ECO:0000259" key="5">
    <source>
        <dbReference type="PROSITE" id="PS50011"/>
    </source>
</evidence>
<dbReference type="PANTHER" id="PTHR44167:SF24">
    <property type="entry name" value="SERINE_THREONINE-PROTEIN KINASE CHK2"/>
    <property type="match status" value="1"/>
</dbReference>
<dbReference type="GO" id="GO:0044773">
    <property type="term" value="P:mitotic DNA damage checkpoint signaling"/>
    <property type="evidence" value="ECO:0007669"/>
    <property type="project" value="TreeGrafter"/>
</dbReference>
<keyword evidence="6" id="KW-0808">Transferase</keyword>
<dbReference type="AlphaFoldDB" id="A0A6A6HA02"/>
<dbReference type="Gene3D" id="1.10.510.10">
    <property type="entry name" value="Transferase(Phosphotransferase) domain 1"/>
    <property type="match status" value="2"/>
</dbReference>
<dbReference type="CDD" id="cd00180">
    <property type="entry name" value="PKc"/>
    <property type="match status" value="1"/>
</dbReference>
<dbReference type="OrthoDB" id="4062651at2759"/>
<keyword evidence="1 3" id="KW-0547">Nucleotide-binding</keyword>
<accession>A0A6A6HA02</accession>
<dbReference type="PROSITE" id="PS00107">
    <property type="entry name" value="PROTEIN_KINASE_ATP"/>
    <property type="match status" value="1"/>
</dbReference>
<dbReference type="InterPro" id="IPR017441">
    <property type="entry name" value="Protein_kinase_ATP_BS"/>
</dbReference>
<feature type="compositionally biased region" description="Basic and acidic residues" evidence="4">
    <location>
        <begin position="9"/>
        <end position="20"/>
    </location>
</feature>
<gene>
    <name evidence="6" type="ORF">EV356DRAFT_136025</name>
</gene>
<dbReference type="Proteomes" id="UP000800092">
    <property type="component" value="Unassembled WGS sequence"/>
</dbReference>
<evidence type="ECO:0000256" key="2">
    <source>
        <dbReference type="ARBA" id="ARBA00022840"/>
    </source>
</evidence>
<protein>
    <submittedName>
        <fullName evidence="6">Kinase-like protein</fullName>
    </submittedName>
</protein>
<keyword evidence="2 3" id="KW-0067">ATP-binding</keyword>
<keyword evidence="7" id="KW-1185">Reference proteome</keyword>
<dbReference type="SMART" id="SM00220">
    <property type="entry name" value="S_TKc"/>
    <property type="match status" value="1"/>
</dbReference>
<dbReference type="GO" id="GO:0005634">
    <property type="term" value="C:nucleus"/>
    <property type="evidence" value="ECO:0007669"/>
    <property type="project" value="TreeGrafter"/>
</dbReference>
<proteinExistence type="predicted"/>
<feature type="domain" description="Protein kinase" evidence="5">
    <location>
        <begin position="395"/>
        <end position="682"/>
    </location>
</feature>